<dbReference type="PANTHER" id="PTHR31415:SF130">
    <property type="entry name" value="NDR1_HIN1-LIKE PROTEIN 6"/>
    <property type="match status" value="1"/>
</dbReference>
<protein>
    <recommendedName>
        <fullName evidence="6">Late embryogenesis abundant protein LEA-2 subgroup domain-containing protein</fullName>
    </recommendedName>
</protein>
<keyword evidence="4 5" id="KW-0472">Membrane</keyword>
<dbReference type="GO" id="GO:0098542">
    <property type="term" value="P:defense response to other organism"/>
    <property type="evidence" value="ECO:0007669"/>
    <property type="project" value="InterPro"/>
</dbReference>
<keyword evidence="2 5" id="KW-0812">Transmembrane</keyword>
<feature type="transmembrane region" description="Helical" evidence="5">
    <location>
        <begin position="20"/>
        <end position="43"/>
    </location>
</feature>
<accession>A0AAD3XK49</accession>
<dbReference type="AlphaFoldDB" id="A0AAD3XK49"/>
<organism evidence="7 8">
    <name type="scientific">Nepenthes gracilis</name>
    <name type="common">Slender pitcher plant</name>
    <dbReference type="NCBI Taxonomy" id="150966"/>
    <lineage>
        <taxon>Eukaryota</taxon>
        <taxon>Viridiplantae</taxon>
        <taxon>Streptophyta</taxon>
        <taxon>Embryophyta</taxon>
        <taxon>Tracheophyta</taxon>
        <taxon>Spermatophyta</taxon>
        <taxon>Magnoliopsida</taxon>
        <taxon>eudicotyledons</taxon>
        <taxon>Gunneridae</taxon>
        <taxon>Pentapetalae</taxon>
        <taxon>Caryophyllales</taxon>
        <taxon>Nepenthaceae</taxon>
        <taxon>Nepenthes</taxon>
    </lineage>
</organism>
<keyword evidence="8" id="KW-1185">Reference proteome</keyword>
<comment type="caution">
    <text evidence="7">The sequence shown here is derived from an EMBL/GenBank/DDBJ whole genome shotgun (WGS) entry which is preliminary data.</text>
</comment>
<dbReference type="GO" id="GO:0005886">
    <property type="term" value="C:plasma membrane"/>
    <property type="evidence" value="ECO:0007669"/>
    <property type="project" value="TreeGrafter"/>
</dbReference>
<evidence type="ECO:0000256" key="4">
    <source>
        <dbReference type="ARBA" id="ARBA00023136"/>
    </source>
</evidence>
<evidence type="ECO:0000256" key="5">
    <source>
        <dbReference type="SAM" id="Phobius"/>
    </source>
</evidence>
<dbReference type="EMBL" id="BSYO01000007">
    <property type="protein sequence ID" value="GMH07306.1"/>
    <property type="molecule type" value="Genomic_DNA"/>
</dbReference>
<gene>
    <name evidence="7" type="ORF">Nepgr_009146</name>
</gene>
<evidence type="ECO:0000313" key="8">
    <source>
        <dbReference type="Proteomes" id="UP001279734"/>
    </source>
</evidence>
<feature type="domain" description="Late embryogenesis abundant protein LEA-2 subgroup" evidence="6">
    <location>
        <begin position="75"/>
        <end position="174"/>
    </location>
</feature>
<dbReference type="PANTHER" id="PTHR31415">
    <property type="entry name" value="OS05G0367900 PROTEIN"/>
    <property type="match status" value="1"/>
</dbReference>
<evidence type="ECO:0000256" key="3">
    <source>
        <dbReference type="ARBA" id="ARBA00022989"/>
    </source>
</evidence>
<dbReference type="Proteomes" id="UP001279734">
    <property type="component" value="Unassembled WGS sequence"/>
</dbReference>
<dbReference type="InterPro" id="IPR044839">
    <property type="entry name" value="NDR1-like"/>
</dbReference>
<name>A0AAD3XK49_NEPGR</name>
<evidence type="ECO:0000256" key="1">
    <source>
        <dbReference type="ARBA" id="ARBA00004167"/>
    </source>
</evidence>
<keyword evidence="3 5" id="KW-1133">Transmembrane helix</keyword>
<proteinExistence type="predicted"/>
<dbReference type="InterPro" id="IPR004864">
    <property type="entry name" value="LEA_2"/>
</dbReference>
<dbReference type="GO" id="GO:0009506">
    <property type="term" value="C:plasmodesma"/>
    <property type="evidence" value="ECO:0007669"/>
    <property type="project" value="TreeGrafter"/>
</dbReference>
<evidence type="ECO:0000259" key="6">
    <source>
        <dbReference type="Pfam" id="PF03168"/>
    </source>
</evidence>
<evidence type="ECO:0000256" key="2">
    <source>
        <dbReference type="ARBA" id="ARBA00022692"/>
    </source>
</evidence>
<evidence type="ECO:0000313" key="7">
    <source>
        <dbReference type="EMBL" id="GMH07306.1"/>
    </source>
</evidence>
<comment type="subcellular location">
    <subcellularLocation>
        <location evidence="1">Membrane</location>
        <topology evidence="1">Single-pass membrane protein</topology>
    </subcellularLocation>
</comment>
<sequence>MPPRLSNQAGQRKQNTQWSTIVLVLLGLIILLGLVILIVWLVLKPKKLEYSIDEASIDGYDLAKDHLNSTFNLVVRTYNPNRRASAYYDSLEVAVTYGNQTVAYQEVQQFVQRHRNVTRLRVSPTARYVALPEKTARDMSLERKTGQLQVSVRVKARITFKVGLWKYRHHKLRVFCSPLVIYFSSPAKFQWTNCTVTIK</sequence>
<reference evidence="7" key="1">
    <citation type="submission" date="2023-05" db="EMBL/GenBank/DDBJ databases">
        <title>Nepenthes gracilis genome sequencing.</title>
        <authorList>
            <person name="Fukushima K."/>
        </authorList>
    </citation>
    <scope>NUCLEOTIDE SEQUENCE</scope>
    <source>
        <strain evidence="7">SING2019-196</strain>
    </source>
</reference>
<dbReference type="Pfam" id="PF03168">
    <property type="entry name" value="LEA_2"/>
    <property type="match status" value="1"/>
</dbReference>